<organism evidence="1 2">
    <name type="scientific">Streptomyces oryzae</name>
    <dbReference type="NCBI Taxonomy" id="1434886"/>
    <lineage>
        <taxon>Bacteria</taxon>
        <taxon>Bacillati</taxon>
        <taxon>Actinomycetota</taxon>
        <taxon>Actinomycetes</taxon>
        <taxon>Kitasatosporales</taxon>
        <taxon>Streptomycetaceae</taxon>
        <taxon>Streptomyces</taxon>
    </lineage>
</organism>
<dbReference type="InterPro" id="IPR021456">
    <property type="entry name" value="DUF3107"/>
</dbReference>
<dbReference type="RefSeq" id="WP_209243568.1">
    <property type="nucleotide sequence ID" value="NZ_JADKMA010000292.1"/>
</dbReference>
<evidence type="ECO:0000313" key="1">
    <source>
        <dbReference type="EMBL" id="MBO8196358.1"/>
    </source>
</evidence>
<dbReference type="Proteomes" id="UP001519064">
    <property type="component" value="Unassembled WGS sequence"/>
</dbReference>
<accession>A0ABS3XM22</accession>
<gene>
    <name evidence="1" type="ORF">ITI46_32660</name>
</gene>
<evidence type="ECO:0000313" key="2">
    <source>
        <dbReference type="Proteomes" id="UP001519064"/>
    </source>
</evidence>
<sequence length="75" mass="8031">MEVKIGVQHAPREIVMESKQTPDEVESTVAAALEKGSGLLSLTDEHGRKILVPSDRIAYVEIGEASGRRVGFGAI</sequence>
<keyword evidence="2" id="KW-1185">Reference proteome</keyword>
<comment type="caution">
    <text evidence="1">The sequence shown here is derived from an EMBL/GenBank/DDBJ whole genome shotgun (WGS) entry which is preliminary data.</text>
</comment>
<name>A0ABS3XM22_9ACTN</name>
<reference evidence="1 2" key="1">
    <citation type="submission" date="2020-11" db="EMBL/GenBank/DDBJ databases">
        <title>Streptomyces spirodelae sp. nov., isolated from duckweed.</title>
        <authorList>
            <person name="Saimee Y."/>
            <person name="Duangmal K."/>
        </authorList>
    </citation>
    <scope>NUCLEOTIDE SEQUENCE [LARGE SCALE GENOMIC DNA]</scope>
    <source>
        <strain evidence="1 2">S16-07</strain>
    </source>
</reference>
<dbReference type="EMBL" id="JADKMA010000292">
    <property type="protein sequence ID" value="MBO8196358.1"/>
    <property type="molecule type" value="Genomic_DNA"/>
</dbReference>
<protein>
    <submittedName>
        <fullName evidence="1">DUF3107 domain-containing protein</fullName>
    </submittedName>
</protein>
<proteinExistence type="predicted"/>
<dbReference type="Pfam" id="PF11305">
    <property type="entry name" value="DUF3107"/>
    <property type="match status" value="1"/>
</dbReference>